<dbReference type="PANTHER" id="PTHR24099">
    <property type="entry name" value="E3 UBIQUITIN-PROTEIN LIGASE TRIM36-RELATED"/>
    <property type="match status" value="1"/>
</dbReference>
<dbReference type="EMBL" id="VXBD01005098">
    <property type="protein sequence ID" value="NXN10636.1"/>
    <property type="molecule type" value="Genomic_DNA"/>
</dbReference>
<dbReference type="PRINTS" id="PR01407">
    <property type="entry name" value="BUTYPHLNCDUF"/>
</dbReference>
<feature type="region of interest" description="Disordered" evidence="3">
    <location>
        <begin position="294"/>
        <end position="332"/>
    </location>
</feature>
<dbReference type="InterPro" id="IPR050617">
    <property type="entry name" value="E3_ligase_FN3/SPRY"/>
</dbReference>
<dbReference type="PANTHER" id="PTHR24099:SF8">
    <property type="entry name" value="FSD1-LIKE PROTEIN"/>
    <property type="match status" value="1"/>
</dbReference>
<dbReference type="Pfam" id="PF00622">
    <property type="entry name" value="SPRY"/>
    <property type="match status" value="1"/>
</dbReference>
<feature type="non-terminal residue" evidence="6">
    <location>
        <position position="1"/>
    </location>
</feature>
<keyword evidence="7" id="KW-1185">Reference proteome</keyword>
<dbReference type="InterPro" id="IPR036116">
    <property type="entry name" value="FN3_sf"/>
</dbReference>
<evidence type="ECO:0000259" key="4">
    <source>
        <dbReference type="PROSITE" id="PS50188"/>
    </source>
</evidence>
<dbReference type="Proteomes" id="UP000557230">
    <property type="component" value="Unassembled WGS sequence"/>
</dbReference>
<feature type="non-terminal residue" evidence="6">
    <location>
        <position position="495"/>
    </location>
</feature>
<dbReference type="InterPro" id="IPR013783">
    <property type="entry name" value="Ig-like_fold"/>
</dbReference>
<dbReference type="Pfam" id="PF00041">
    <property type="entry name" value="fn3"/>
    <property type="match status" value="1"/>
</dbReference>
<dbReference type="SMART" id="SM00060">
    <property type="entry name" value="FN3"/>
    <property type="match status" value="1"/>
</dbReference>
<evidence type="ECO:0000313" key="6">
    <source>
        <dbReference type="EMBL" id="NXN10636.1"/>
    </source>
</evidence>
<dbReference type="InterPro" id="IPR013320">
    <property type="entry name" value="ConA-like_dom_sf"/>
</dbReference>
<feature type="domain" description="B30.2/SPRY" evidence="4">
    <location>
        <begin position="269"/>
        <end position="473"/>
    </location>
</feature>
<feature type="coiled-coil region" evidence="2">
    <location>
        <begin position="65"/>
        <end position="92"/>
    </location>
</feature>
<reference evidence="6 7" key="1">
    <citation type="submission" date="2019-09" db="EMBL/GenBank/DDBJ databases">
        <title>Bird 10,000 Genomes (B10K) Project - Family phase.</title>
        <authorList>
            <person name="Zhang G."/>
        </authorList>
    </citation>
    <scope>NUCLEOTIDE SEQUENCE [LARGE SCALE GENOMIC DNA]</scope>
    <source>
        <strain evidence="6">B10K-DU-001-78</strain>
        <tissue evidence="6">Muscle</tissue>
    </source>
</reference>
<accession>A0A7L1GBK5</accession>
<dbReference type="PROSITE" id="PS50853">
    <property type="entry name" value="FN3"/>
    <property type="match status" value="1"/>
</dbReference>
<evidence type="ECO:0000259" key="5">
    <source>
        <dbReference type="PROSITE" id="PS50853"/>
    </source>
</evidence>
<evidence type="ECO:0000256" key="3">
    <source>
        <dbReference type="SAM" id="MobiDB-lite"/>
    </source>
</evidence>
<organism evidence="6 7">
    <name type="scientific">Indicator maculatus</name>
    <name type="common">spotted honeyguide</name>
    <dbReference type="NCBI Taxonomy" id="545262"/>
    <lineage>
        <taxon>Eukaryota</taxon>
        <taxon>Metazoa</taxon>
        <taxon>Chordata</taxon>
        <taxon>Craniata</taxon>
        <taxon>Vertebrata</taxon>
        <taxon>Euteleostomi</taxon>
        <taxon>Archelosauria</taxon>
        <taxon>Archosauria</taxon>
        <taxon>Dinosauria</taxon>
        <taxon>Saurischia</taxon>
        <taxon>Theropoda</taxon>
        <taxon>Coelurosauria</taxon>
        <taxon>Aves</taxon>
        <taxon>Neognathae</taxon>
        <taxon>Neoaves</taxon>
        <taxon>Telluraves</taxon>
        <taxon>Coraciimorphae</taxon>
        <taxon>Piciformes</taxon>
        <taxon>Indicatoridae</taxon>
        <taxon>Indicator</taxon>
    </lineage>
</organism>
<evidence type="ECO:0000313" key="7">
    <source>
        <dbReference type="Proteomes" id="UP000557230"/>
    </source>
</evidence>
<dbReference type="InterPro" id="IPR043136">
    <property type="entry name" value="B30.2/SPRY_sf"/>
</dbReference>
<dbReference type="AlphaFoldDB" id="A0A7L1GBK5"/>
<feature type="compositionally biased region" description="Basic and acidic residues" evidence="3">
    <location>
        <begin position="298"/>
        <end position="309"/>
    </location>
</feature>
<dbReference type="PROSITE" id="PS50188">
    <property type="entry name" value="B302_SPRY"/>
    <property type="match status" value="1"/>
</dbReference>
<dbReference type="InterPro" id="IPR035742">
    <property type="entry name" value="SPRY/PRY_FSD1"/>
</dbReference>
<dbReference type="SUPFAM" id="SSF49265">
    <property type="entry name" value="Fibronectin type III"/>
    <property type="match status" value="1"/>
</dbReference>
<dbReference type="InterPro" id="IPR003961">
    <property type="entry name" value="FN3_dom"/>
</dbReference>
<comment type="caution">
    <text evidence="6">The sequence shown here is derived from an EMBL/GenBank/DDBJ whole genome shotgun (WGS) entry which is preliminary data.</text>
</comment>
<feature type="compositionally biased region" description="Low complexity" evidence="3">
    <location>
        <begin position="318"/>
        <end position="328"/>
    </location>
</feature>
<protein>
    <submittedName>
        <fullName evidence="6">FSD1L protein</fullName>
    </submittedName>
</protein>
<dbReference type="Gene3D" id="1.20.5.170">
    <property type="match status" value="1"/>
</dbReference>
<dbReference type="InterPro" id="IPR001870">
    <property type="entry name" value="B30.2/SPRY"/>
</dbReference>
<evidence type="ECO:0000256" key="1">
    <source>
        <dbReference type="ARBA" id="ARBA00023054"/>
    </source>
</evidence>
<dbReference type="InterPro" id="IPR003877">
    <property type="entry name" value="SPRY_dom"/>
</dbReference>
<dbReference type="Gene3D" id="2.60.40.10">
    <property type="entry name" value="Immunoglobulins"/>
    <property type="match status" value="1"/>
</dbReference>
<keyword evidence="1 2" id="KW-0175">Coiled coil</keyword>
<dbReference type="Gene3D" id="2.60.120.920">
    <property type="match status" value="1"/>
</dbReference>
<dbReference type="CDD" id="cd12901">
    <property type="entry name" value="SPRY_PRY_FSD1"/>
    <property type="match status" value="1"/>
</dbReference>
<evidence type="ECO:0000256" key="2">
    <source>
        <dbReference type="SAM" id="Coils"/>
    </source>
</evidence>
<dbReference type="CDD" id="cd00063">
    <property type="entry name" value="FN3"/>
    <property type="match status" value="1"/>
</dbReference>
<dbReference type="SMART" id="SM00449">
    <property type="entry name" value="SPRY"/>
    <property type="match status" value="1"/>
</dbReference>
<proteinExistence type="predicted"/>
<dbReference type="SUPFAM" id="SSF49899">
    <property type="entry name" value="Concanavalin A-like lectins/glucanases"/>
    <property type="match status" value="1"/>
</dbReference>
<feature type="domain" description="Fibronectin type-III" evidence="5">
    <location>
        <begin position="165"/>
        <end position="269"/>
    </location>
</feature>
<gene>
    <name evidence="6" type="primary">Fsd1l</name>
    <name evidence="6" type="ORF">INDMAC_R00953</name>
</gene>
<sequence length="495" mass="55675">ETLQRIVSTLANKNDEIHNFIDMLNHTIRNVQVNSSNAISELDEEFDGLYSILDEMKGSMSSTIQQEEARKIQALQDQLSQCSNALESSEELLELAAQSLDIKDPVEFLKVENITWICIRQKLIVTMASAFRISLKPKVSDSMTHLMVDFALERRMLQAVKFLPVPKAPEIDPAACLVADNCITVSWRMPEEDSRIDHFVLEYRKTNFDGLPRVKDEQRWEMIDYIKATEYTLSGLKFDTKYMNFRVQACNKAVAGEYSDPVTLETKAFVFSLDSTSSHLNLKVEDTYVEWDPTGGKGQEKIKGKENKSRSGAPSPKRTSVSTRSSVRGSRDRFTGESYTVLGDTAVESGQHYWEVRAQKDCKSYSVGVTYRNLGKFDQLGRTNSSWCIHINNWLQTTFSAKHNNKTKTLDVPVPDRIGVYCDFDGGQLAFYNANSKELLHTFRTKFTQPLLPGFMIWCGGLTVSAGLQVPSAVKTLQKSENGLSGSTSSLNIIA</sequence>
<dbReference type="InterPro" id="IPR003879">
    <property type="entry name" value="Butyrophylin_SPRY"/>
</dbReference>
<name>A0A7L1GBK5_9PICI</name>
<dbReference type="OrthoDB" id="9927450at2759"/>